<evidence type="ECO:0000256" key="5">
    <source>
        <dbReference type="ARBA" id="ARBA00024029"/>
    </source>
</evidence>
<protein>
    <submittedName>
        <fullName evidence="6">Creatininase</fullName>
    </submittedName>
</protein>
<dbReference type="SUPFAM" id="SSF102215">
    <property type="entry name" value="Creatininase"/>
    <property type="match status" value="1"/>
</dbReference>
<evidence type="ECO:0000313" key="6">
    <source>
        <dbReference type="EMBL" id="ADL12478.1"/>
    </source>
</evidence>
<dbReference type="KEGG" id="aar:Acear_0948"/>
<dbReference type="HOGENOM" id="CLU_055029_2_1_9"/>
<dbReference type="AlphaFoldDB" id="D9QPN7"/>
<dbReference type="GO" id="GO:0016811">
    <property type="term" value="F:hydrolase activity, acting on carbon-nitrogen (but not peptide) bonds, in linear amides"/>
    <property type="evidence" value="ECO:0007669"/>
    <property type="project" value="TreeGrafter"/>
</dbReference>
<dbReference type="STRING" id="574087.Acear_0948"/>
<dbReference type="RefSeq" id="WP_013277924.1">
    <property type="nucleotide sequence ID" value="NC_014378.1"/>
</dbReference>
<dbReference type="InterPro" id="IPR003785">
    <property type="entry name" value="Creatininase/forma_Hydrolase"/>
</dbReference>
<dbReference type="GO" id="GO:0009231">
    <property type="term" value="P:riboflavin biosynthetic process"/>
    <property type="evidence" value="ECO:0007669"/>
    <property type="project" value="TreeGrafter"/>
</dbReference>
<keyword evidence="7" id="KW-1185">Reference proteome</keyword>
<dbReference type="PANTHER" id="PTHR35005">
    <property type="entry name" value="3-DEHYDRO-SCYLLO-INOSOSE HYDROLASE"/>
    <property type="match status" value="1"/>
</dbReference>
<dbReference type="Gene3D" id="3.40.50.10310">
    <property type="entry name" value="Creatininase"/>
    <property type="match status" value="1"/>
</dbReference>
<comment type="similarity">
    <text evidence="5">Belongs to the creatininase superfamily.</text>
</comment>
<dbReference type="Pfam" id="PF02633">
    <property type="entry name" value="Creatininase"/>
    <property type="match status" value="1"/>
</dbReference>
<dbReference type="OrthoDB" id="9801445at2"/>
<evidence type="ECO:0000313" key="7">
    <source>
        <dbReference type="Proteomes" id="UP000001661"/>
    </source>
</evidence>
<evidence type="ECO:0000256" key="4">
    <source>
        <dbReference type="ARBA" id="ARBA00022833"/>
    </source>
</evidence>
<keyword evidence="3" id="KW-0378">Hydrolase</keyword>
<dbReference type="Proteomes" id="UP000001661">
    <property type="component" value="Chromosome"/>
</dbReference>
<comment type="cofactor">
    <cofactor evidence="1">
        <name>Zn(2+)</name>
        <dbReference type="ChEBI" id="CHEBI:29105"/>
    </cofactor>
</comment>
<sequence>MTEEAEKKESYWWQHKSWNEVVEHAKECDIAILPLGSIEQHGHHLPTGHDTLQLFPMLEKVAEETGAMLLPTPWYGAHPHHHWDFPGTIPLSNDTLDKLIKDVVKGASKAGFKKFILFFGHGQAFVTNYTVNDLGKEGYFVLSVMFQRMIRDVHDDIFETPFWHADEAETSIALAHFAEYVDMSKAVDMDATSLVDGDFVDGCTDYASSKPLRFDSGTVSAPEYKDLTNEDGELIGVVGKPSLATEEKGKEYTDYVVERTIKLVNHIKEKHPTGEDVETN</sequence>
<evidence type="ECO:0000256" key="1">
    <source>
        <dbReference type="ARBA" id="ARBA00001947"/>
    </source>
</evidence>
<accession>D9QPN7</accession>
<keyword evidence="2" id="KW-0479">Metal-binding</keyword>
<dbReference type="InterPro" id="IPR024087">
    <property type="entry name" value="Creatininase-like_sf"/>
</dbReference>
<evidence type="ECO:0000256" key="3">
    <source>
        <dbReference type="ARBA" id="ARBA00022801"/>
    </source>
</evidence>
<evidence type="ECO:0000256" key="2">
    <source>
        <dbReference type="ARBA" id="ARBA00022723"/>
    </source>
</evidence>
<proteinExistence type="inferred from homology"/>
<name>D9QPN7_ACEAZ</name>
<reference evidence="6 7" key="1">
    <citation type="journal article" date="2010" name="Stand. Genomic Sci.">
        <title>Complete genome sequence of Acetohalobium arabaticum type strain (Z-7288).</title>
        <authorList>
            <person name="Sikorski J."/>
            <person name="Lapidus A."/>
            <person name="Chertkov O."/>
            <person name="Lucas S."/>
            <person name="Copeland A."/>
            <person name="Glavina Del Rio T."/>
            <person name="Nolan M."/>
            <person name="Tice H."/>
            <person name="Cheng J.F."/>
            <person name="Han C."/>
            <person name="Brambilla E."/>
            <person name="Pitluck S."/>
            <person name="Liolios K."/>
            <person name="Ivanova N."/>
            <person name="Mavromatis K."/>
            <person name="Mikhailova N."/>
            <person name="Pati A."/>
            <person name="Bruce D."/>
            <person name="Detter C."/>
            <person name="Tapia R."/>
            <person name="Goodwin L."/>
            <person name="Chen A."/>
            <person name="Palaniappan K."/>
            <person name="Land M."/>
            <person name="Hauser L."/>
            <person name="Chang Y.J."/>
            <person name="Jeffries C.D."/>
            <person name="Rohde M."/>
            <person name="Goker M."/>
            <person name="Spring S."/>
            <person name="Woyke T."/>
            <person name="Bristow J."/>
            <person name="Eisen J.A."/>
            <person name="Markowitz V."/>
            <person name="Hugenholtz P."/>
            <person name="Kyrpides N.C."/>
            <person name="Klenk H.P."/>
        </authorList>
    </citation>
    <scope>NUCLEOTIDE SEQUENCE [LARGE SCALE GENOMIC DNA]</scope>
    <source>
        <strain evidence="7">ATCC 49924 / DSM 5501 / Z-7288</strain>
    </source>
</reference>
<organism evidence="6 7">
    <name type="scientific">Acetohalobium arabaticum (strain ATCC 49924 / DSM 5501 / Z-7288)</name>
    <dbReference type="NCBI Taxonomy" id="574087"/>
    <lineage>
        <taxon>Bacteria</taxon>
        <taxon>Bacillati</taxon>
        <taxon>Bacillota</taxon>
        <taxon>Clostridia</taxon>
        <taxon>Halanaerobiales</taxon>
        <taxon>Halobacteroidaceae</taxon>
        <taxon>Acetohalobium</taxon>
    </lineage>
</organism>
<dbReference type="eggNOG" id="COG1402">
    <property type="taxonomic scope" value="Bacteria"/>
</dbReference>
<dbReference type="PANTHER" id="PTHR35005:SF1">
    <property type="entry name" value="2-AMINO-5-FORMYLAMINO-6-RIBOSYLAMINOPYRIMIDIN-4(3H)-ONE 5'-MONOPHOSPHATE DEFORMYLASE"/>
    <property type="match status" value="1"/>
</dbReference>
<gene>
    <name evidence="6" type="ordered locus">Acear_0948</name>
</gene>
<dbReference type="EMBL" id="CP002105">
    <property type="protein sequence ID" value="ADL12478.1"/>
    <property type="molecule type" value="Genomic_DNA"/>
</dbReference>
<keyword evidence="4" id="KW-0862">Zinc</keyword>
<dbReference type="GO" id="GO:0046872">
    <property type="term" value="F:metal ion binding"/>
    <property type="evidence" value="ECO:0007669"/>
    <property type="project" value="UniProtKB-KW"/>
</dbReference>